<dbReference type="PANTHER" id="PTHR36607:SF20">
    <property type="entry name" value="AMINOTRANSFERASE-LIKE PLANT MOBILE DOMAIN-CONTAINING PROTEIN"/>
    <property type="match status" value="1"/>
</dbReference>
<protein>
    <submittedName>
        <fullName evidence="2">Uncharacterized protein</fullName>
    </submittedName>
</protein>
<evidence type="ECO:0000256" key="1">
    <source>
        <dbReference type="SAM" id="Coils"/>
    </source>
</evidence>
<keyword evidence="3" id="KW-1185">Reference proteome</keyword>
<proteinExistence type="predicted"/>
<evidence type="ECO:0000313" key="3">
    <source>
        <dbReference type="Proteomes" id="UP001153076"/>
    </source>
</evidence>
<feature type="coiled-coil region" evidence="1">
    <location>
        <begin position="602"/>
        <end position="636"/>
    </location>
</feature>
<dbReference type="OrthoDB" id="913267at2759"/>
<sequence>MDKITSGRCYLHIQPSENDVDEEETKLPVCNPIMSLCKPDCVRGLPSLPSWSKENLKIGKTFLLSTHELASKLPLSGTYLFIAYHKLMQGRKGKPTIEQWISFWFRGRSKTTESLNKEYCLPLPTQEPVVRDAGCIHPGTFSIASLITSGVGYCLHTAVIASIYKGLNELSRSSHPAKNFDAYELVGEASSSPGIVKFSGLGRTKSFQPEEARKLIGFGRGFCWHSSIINRLKETLVDDGKLSRADFAYFDVPIDLDFDNLPDPEAMLRYYHILMRCGTGSQVLLLGRCNLLERNTTRTFREWWPKMSVSLPCSPHASGFKRKCSDLSDTNISKDEGKLKPKLKIVYSGKPVEPFVPAIEDGSSRVKIPGIDVGTSAMPFPAIPIQSIAPLPQPSTQKVIELPLEGAENIMDILDAEPNPVECMEESDDVNFKEGLAHVPLPLGSQCFPSVGRMPSFDKDLFDSRSGLVNSRGVCPPDDDEVESIRRANAHSSVPRPQCPLKEVDKNAARVLRKAILDKVCLTSFDGLPSLRGDFDSLYTTILQRGVDVIALESKVEACNFKDLQQSYSGRISAEEHNNCHMEVQGKLDEASRRLNTEGTHYEAKAAELKHVESRRQELLKELQLLEDQQKELSSQGQIEVLNATEMMDAATKASLEKAESYIKESFEDPKNFQWDP</sequence>
<accession>A0A9Q1JLT3</accession>
<gene>
    <name evidence="2" type="ORF">Cgig2_014340</name>
</gene>
<organism evidence="2 3">
    <name type="scientific">Carnegiea gigantea</name>
    <dbReference type="NCBI Taxonomy" id="171969"/>
    <lineage>
        <taxon>Eukaryota</taxon>
        <taxon>Viridiplantae</taxon>
        <taxon>Streptophyta</taxon>
        <taxon>Embryophyta</taxon>
        <taxon>Tracheophyta</taxon>
        <taxon>Spermatophyta</taxon>
        <taxon>Magnoliopsida</taxon>
        <taxon>eudicotyledons</taxon>
        <taxon>Gunneridae</taxon>
        <taxon>Pentapetalae</taxon>
        <taxon>Caryophyllales</taxon>
        <taxon>Cactineae</taxon>
        <taxon>Cactaceae</taxon>
        <taxon>Cactoideae</taxon>
        <taxon>Echinocereeae</taxon>
        <taxon>Carnegiea</taxon>
    </lineage>
</organism>
<dbReference type="AlphaFoldDB" id="A0A9Q1JLT3"/>
<comment type="caution">
    <text evidence="2">The sequence shown here is derived from an EMBL/GenBank/DDBJ whole genome shotgun (WGS) entry which is preliminary data.</text>
</comment>
<dbReference type="EMBL" id="JAKOGI010001511">
    <property type="protein sequence ID" value="KAJ8425241.1"/>
    <property type="molecule type" value="Genomic_DNA"/>
</dbReference>
<reference evidence="2" key="1">
    <citation type="submission" date="2022-04" db="EMBL/GenBank/DDBJ databases">
        <title>Carnegiea gigantea Genome sequencing and assembly v2.</title>
        <authorList>
            <person name="Copetti D."/>
            <person name="Sanderson M.J."/>
            <person name="Burquez A."/>
            <person name="Wojciechowski M.F."/>
        </authorList>
    </citation>
    <scope>NUCLEOTIDE SEQUENCE</scope>
    <source>
        <strain evidence="2">SGP5-SGP5p</strain>
        <tissue evidence="2">Aerial part</tissue>
    </source>
</reference>
<keyword evidence="1" id="KW-0175">Coiled coil</keyword>
<dbReference type="PANTHER" id="PTHR36607">
    <property type="entry name" value="1,2-DIHYDROXY-3-KETO-5-METHYLTHIOPENTENE DIOXYGENASE 4"/>
    <property type="match status" value="1"/>
</dbReference>
<name>A0A9Q1JLT3_9CARY</name>
<evidence type="ECO:0000313" key="2">
    <source>
        <dbReference type="EMBL" id="KAJ8425241.1"/>
    </source>
</evidence>
<dbReference type="Proteomes" id="UP001153076">
    <property type="component" value="Unassembled WGS sequence"/>
</dbReference>